<dbReference type="Proteomes" id="UP000575241">
    <property type="component" value="Unassembled WGS sequence"/>
</dbReference>
<dbReference type="GO" id="GO:0006788">
    <property type="term" value="P:heme oxidation"/>
    <property type="evidence" value="ECO:0007669"/>
    <property type="project" value="InterPro"/>
</dbReference>
<keyword evidence="2" id="KW-1185">Reference proteome</keyword>
<name>A0A7W7NTG5_9SPHN</name>
<sequence>MTDVTNLPRSQRLKQATREVHDGLDRSIMDAGLFESLAGYVRFVAMQRRFHRDIDALYADPGMRALLPGLADRRRLPLIEADLADLGLGEAEADAPAFAAGEVDPATALGWLYVAEGSNMGAALLRKAAAKLGLSDTHGARHLAPAPEGPAAQWRSFTASLDAIPLDEAAEARAVEGARAAFARVQRHADSVLA</sequence>
<dbReference type="SUPFAM" id="SSF48613">
    <property type="entry name" value="Heme oxygenase-like"/>
    <property type="match status" value="1"/>
</dbReference>
<evidence type="ECO:0000313" key="2">
    <source>
        <dbReference type="Proteomes" id="UP000575241"/>
    </source>
</evidence>
<proteinExistence type="predicted"/>
<protein>
    <submittedName>
        <fullName evidence="1">Heme oxygenase</fullName>
    </submittedName>
</protein>
<organism evidence="1 2">
    <name type="scientific">Sphingomonas kyeonggiensis</name>
    <dbReference type="NCBI Taxonomy" id="1268553"/>
    <lineage>
        <taxon>Bacteria</taxon>
        <taxon>Pseudomonadati</taxon>
        <taxon>Pseudomonadota</taxon>
        <taxon>Alphaproteobacteria</taxon>
        <taxon>Sphingomonadales</taxon>
        <taxon>Sphingomonadaceae</taxon>
        <taxon>Sphingomonas</taxon>
    </lineage>
</organism>
<dbReference type="RefSeq" id="WP_184168413.1">
    <property type="nucleotide sequence ID" value="NZ_JACHLN010000003.1"/>
</dbReference>
<dbReference type="CDD" id="cd19166">
    <property type="entry name" value="HemeO-bac"/>
    <property type="match status" value="1"/>
</dbReference>
<dbReference type="AlphaFoldDB" id="A0A7W7NTG5"/>
<dbReference type="InterPro" id="IPR016084">
    <property type="entry name" value="Haem_Oase-like_multi-hlx"/>
</dbReference>
<dbReference type="EMBL" id="JACHLN010000003">
    <property type="protein sequence ID" value="MBB4839881.1"/>
    <property type="molecule type" value="Genomic_DNA"/>
</dbReference>
<evidence type="ECO:0000313" key="1">
    <source>
        <dbReference type="EMBL" id="MBB4839881.1"/>
    </source>
</evidence>
<comment type="caution">
    <text evidence="1">The sequence shown here is derived from an EMBL/GenBank/DDBJ whole genome shotgun (WGS) entry which is preliminary data.</text>
</comment>
<accession>A0A7W7NTG5</accession>
<dbReference type="Gene3D" id="1.20.910.10">
    <property type="entry name" value="Heme oxygenase-like"/>
    <property type="match status" value="1"/>
</dbReference>
<dbReference type="Pfam" id="PF01126">
    <property type="entry name" value="Heme_oxygenase"/>
    <property type="match status" value="1"/>
</dbReference>
<dbReference type="GO" id="GO:0004392">
    <property type="term" value="F:heme oxygenase (decyclizing) activity"/>
    <property type="evidence" value="ECO:0007669"/>
    <property type="project" value="InterPro"/>
</dbReference>
<gene>
    <name evidence="1" type="ORF">HNP52_002973</name>
</gene>
<reference evidence="1 2" key="1">
    <citation type="submission" date="2020-08" db="EMBL/GenBank/DDBJ databases">
        <title>Functional genomics of gut bacteria from endangered species of beetles.</title>
        <authorList>
            <person name="Carlos-Shanley C."/>
        </authorList>
    </citation>
    <scope>NUCLEOTIDE SEQUENCE [LARGE SCALE GENOMIC DNA]</scope>
    <source>
        <strain evidence="1 2">S00224</strain>
    </source>
</reference>
<dbReference type="InterPro" id="IPR016053">
    <property type="entry name" value="Haem_Oase-like"/>
</dbReference>